<dbReference type="EMBL" id="JANBPG010001789">
    <property type="protein sequence ID" value="KAJ1888277.1"/>
    <property type="molecule type" value="Genomic_DNA"/>
</dbReference>
<proteinExistence type="predicted"/>
<keyword evidence="2" id="KW-1185">Reference proteome</keyword>
<accession>A0ACC1I945</accession>
<keyword evidence="1" id="KW-0378">Hydrolase</keyword>
<sequence>MTVVSSESLTTETVDSSTAETHLCDQPSEGQLPSESATEATPDLSGITVQVVNTLREWYVLASDSISSLLEGRLMQEPSRDLWLLGKHYELADQADEQQSTWAGGYPTEVIRDFSRLIWCTYRSQYPPIAPSAFTTDAGWGCMLRAGQTLLAQALQLHHFGREWLFDWDSFLEEDVHRRQQYIGVVKQFFDDYSSSSTFSIHRMASLGNKFEGKDIGQWFGPYGTAAIIRELAQKSDHELSIYTTTDGVVYLADICEPDFKPTLILVATMLGIDRVNPVYYPFIQASLTLPQSAGIAGGRPSSALYFAGFQGDALIYLDPHFTRPATTHRQDDAYTQSDLATYSCNTPRRIALGRLDPCMVFGYYCGTLESLIDLRCRIDLLGDDGMKTIMSFENGNAPNAQTHILASSAYCPTSPETSAAVSTGGALSDSSGLLVRLPQSQPPSPNGSDEDGSILVNSSDVGVGGDDGGGDDGESDRLGQSKSESDELVLEEDASEDEWVTDL</sequence>
<organism evidence="1 2">
    <name type="scientific">Kickxella alabastrina</name>
    <dbReference type="NCBI Taxonomy" id="61397"/>
    <lineage>
        <taxon>Eukaryota</taxon>
        <taxon>Fungi</taxon>
        <taxon>Fungi incertae sedis</taxon>
        <taxon>Zoopagomycota</taxon>
        <taxon>Kickxellomycotina</taxon>
        <taxon>Kickxellomycetes</taxon>
        <taxon>Kickxellales</taxon>
        <taxon>Kickxellaceae</taxon>
        <taxon>Kickxella</taxon>
    </lineage>
</organism>
<gene>
    <name evidence="1" type="primary">ATG4_2</name>
    <name evidence="1" type="ORF">LPJ66_008657</name>
</gene>
<dbReference type="Proteomes" id="UP001150581">
    <property type="component" value="Unassembled WGS sequence"/>
</dbReference>
<comment type="caution">
    <text evidence="1">The sequence shown here is derived from an EMBL/GenBank/DDBJ whole genome shotgun (WGS) entry which is preliminary data.</text>
</comment>
<evidence type="ECO:0000313" key="2">
    <source>
        <dbReference type="Proteomes" id="UP001150581"/>
    </source>
</evidence>
<reference evidence="1" key="1">
    <citation type="submission" date="2022-07" db="EMBL/GenBank/DDBJ databases">
        <title>Phylogenomic reconstructions and comparative analyses of Kickxellomycotina fungi.</title>
        <authorList>
            <person name="Reynolds N.K."/>
            <person name="Stajich J.E."/>
            <person name="Barry K."/>
            <person name="Grigoriev I.V."/>
            <person name="Crous P."/>
            <person name="Smith M.E."/>
        </authorList>
    </citation>
    <scope>NUCLEOTIDE SEQUENCE</scope>
    <source>
        <strain evidence="1">Benny 63K</strain>
    </source>
</reference>
<keyword evidence="1" id="KW-0645">Protease</keyword>
<name>A0ACC1I945_9FUNG</name>
<protein>
    <submittedName>
        <fullName evidence="1">Cysteine protease atg4</fullName>
    </submittedName>
</protein>
<evidence type="ECO:0000313" key="1">
    <source>
        <dbReference type="EMBL" id="KAJ1888277.1"/>
    </source>
</evidence>